<dbReference type="STRING" id="3635.A0A1U8HN13"/>
<dbReference type="RefSeq" id="XP_016667421.1">
    <property type="nucleotide sequence ID" value="XM_016811932.1"/>
</dbReference>
<dbReference type="Gene3D" id="3.30.70.270">
    <property type="match status" value="1"/>
</dbReference>
<evidence type="ECO:0008006" key="3">
    <source>
        <dbReference type="Google" id="ProtNLM"/>
    </source>
</evidence>
<dbReference type="PaxDb" id="3635-A0A1U8HN13"/>
<evidence type="ECO:0000313" key="2">
    <source>
        <dbReference type="RefSeq" id="XP_016667421.1"/>
    </source>
</evidence>
<reference evidence="2" key="2">
    <citation type="submission" date="2025-08" db="UniProtKB">
        <authorList>
            <consortium name="RefSeq"/>
        </authorList>
    </citation>
    <scope>IDENTIFICATION</scope>
</reference>
<proteinExistence type="predicted"/>
<dbReference type="PANTHER" id="PTHR24559">
    <property type="entry name" value="TRANSPOSON TY3-I GAG-POL POLYPROTEIN"/>
    <property type="match status" value="1"/>
</dbReference>
<protein>
    <recommendedName>
        <fullName evidence="3">RNA-directed DNA polymerase homolog</fullName>
    </recommendedName>
</protein>
<dbReference type="GeneID" id="107887695"/>
<dbReference type="Gene3D" id="1.10.340.70">
    <property type="match status" value="1"/>
</dbReference>
<evidence type="ECO:0000313" key="1">
    <source>
        <dbReference type="Proteomes" id="UP000818029"/>
    </source>
</evidence>
<organism evidence="1 2">
    <name type="scientific">Gossypium hirsutum</name>
    <name type="common">Upland cotton</name>
    <name type="synonym">Gossypium mexicanum</name>
    <dbReference type="NCBI Taxonomy" id="3635"/>
    <lineage>
        <taxon>Eukaryota</taxon>
        <taxon>Viridiplantae</taxon>
        <taxon>Streptophyta</taxon>
        <taxon>Embryophyta</taxon>
        <taxon>Tracheophyta</taxon>
        <taxon>Spermatophyta</taxon>
        <taxon>Magnoliopsida</taxon>
        <taxon>eudicotyledons</taxon>
        <taxon>Gunneridae</taxon>
        <taxon>Pentapetalae</taxon>
        <taxon>rosids</taxon>
        <taxon>malvids</taxon>
        <taxon>Malvales</taxon>
        <taxon>Malvaceae</taxon>
        <taxon>Malvoideae</taxon>
        <taxon>Gossypium</taxon>
    </lineage>
</organism>
<dbReference type="PANTHER" id="PTHR24559:SF444">
    <property type="entry name" value="REVERSE TRANSCRIPTASE DOMAIN-CONTAINING PROTEIN"/>
    <property type="match status" value="1"/>
</dbReference>
<dbReference type="OrthoDB" id="913103at2759"/>
<sequence length="225" mass="25999">MDLMNRMFHSYLDQFVVIVTDDILVYSRSEEDHDAYLRIVLQVLKDKQLYAKLKYHSNNMNVVAEALSRKSMMELRVMFVHLGLASDCGLLAELQEDLCVPHDVDLRQAILIEVYSSPYTVHLGSGKMYHDLREIYWWPVGNDHHGLCLRFASNPNEEGISVGNSRLVFKECTFLGMRTSYSLQKLAELYIAKVVRLHGVLVSIILDRDPHFTFRFSKSLQEALD</sequence>
<dbReference type="KEGG" id="ghi:107887695"/>
<dbReference type="SUPFAM" id="SSF56672">
    <property type="entry name" value="DNA/RNA polymerases"/>
    <property type="match status" value="1"/>
</dbReference>
<name>A0A1U8HN13_GOSHI</name>
<gene>
    <name evidence="2" type="primary">LOC107887695</name>
</gene>
<dbReference type="InterPro" id="IPR043128">
    <property type="entry name" value="Rev_trsase/Diguanyl_cyclase"/>
</dbReference>
<dbReference type="InterPro" id="IPR053134">
    <property type="entry name" value="RNA-dir_DNA_polymerase"/>
</dbReference>
<dbReference type="AlphaFoldDB" id="A0A1U8HN13"/>
<reference evidence="1" key="1">
    <citation type="journal article" date="2020" name="Nat. Genet.">
        <title>Genomic diversifications of five Gossypium allopolyploid species and their impact on cotton improvement.</title>
        <authorList>
            <person name="Chen Z.J."/>
            <person name="Sreedasyam A."/>
            <person name="Ando A."/>
            <person name="Song Q."/>
            <person name="De Santiago L.M."/>
            <person name="Hulse-Kemp A.M."/>
            <person name="Ding M."/>
            <person name="Ye W."/>
            <person name="Kirkbride R.C."/>
            <person name="Jenkins J."/>
            <person name="Plott C."/>
            <person name="Lovell J."/>
            <person name="Lin Y.M."/>
            <person name="Vaughn R."/>
            <person name="Liu B."/>
            <person name="Simpson S."/>
            <person name="Scheffler B.E."/>
            <person name="Wen L."/>
            <person name="Saski C.A."/>
            <person name="Grover C.E."/>
            <person name="Hu G."/>
            <person name="Conover J.L."/>
            <person name="Carlson J.W."/>
            <person name="Shu S."/>
            <person name="Boston L.B."/>
            <person name="Williams M."/>
            <person name="Peterson D.G."/>
            <person name="McGee K."/>
            <person name="Jones D.C."/>
            <person name="Wendel J.F."/>
            <person name="Stelly D.M."/>
            <person name="Grimwood J."/>
            <person name="Schmutz J."/>
        </authorList>
    </citation>
    <scope>NUCLEOTIDE SEQUENCE [LARGE SCALE GENOMIC DNA]</scope>
    <source>
        <strain evidence="1">cv. TM-1</strain>
    </source>
</reference>
<keyword evidence="1" id="KW-1185">Reference proteome</keyword>
<dbReference type="Proteomes" id="UP000818029">
    <property type="component" value="Chromosome A03"/>
</dbReference>
<accession>A0A1U8HN13</accession>
<dbReference type="InterPro" id="IPR043502">
    <property type="entry name" value="DNA/RNA_pol_sf"/>
</dbReference>